<dbReference type="EMBL" id="CAJFDH010000005">
    <property type="protein sequence ID" value="CAD5225251.1"/>
    <property type="molecule type" value="Genomic_DNA"/>
</dbReference>
<dbReference type="AlphaFoldDB" id="A0A811LAM0"/>
<evidence type="ECO:0000313" key="2">
    <source>
        <dbReference type="Proteomes" id="UP000614601"/>
    </source>
</evidence>
<keyword evidence="2" id="KW-1185">Reference proteome</keyword>
<comment type="caution">
    <text evidence="1">The sequence shown here is derived from an EMBL/GenBank/DDBJ whole genome shotgun (WGS) entry which is preliminary data.</text>
</comment>
<name>A0A811LAM0_9BILA</name>
<dbReference type="EMBL" id="CAJFCW020000005">
    <property type="protein sequence ID" value="CAG9120607.1"/>
    <property type="molecule type" value="Genomic_DNA"/>
</dbReference>
<proteinExistence type="predicted"/>
<evidence type="ECO:0000313" key="1">
    <source>
        <dbReference type="EMBL" id="CAD5225251.1"/>
    </source>
</evidence>
<dbReference type="Proteomes" id="UP000783686">
    <property type="component" value="Unassembled WGS sequence"/>
</dbReference>
<protein>
    <submittedName>
        <fullName evidence="1">Uncharacterized protein</fullName>
    </submittedName>
</protein>
<reference evidence="1" key="1">
    <citation type="submission" date="2020-09" db="EMBL/GenBank/DDBJ databases">
        <authorList>
            <person name="Kikuchi T."/>
        </authorList>
    </citation>
    <scope>NUCLEOTIDE SEQUENCE</scope>
    <source>
        <strain evidence="1">SH1</strain>
    </source>
</reference>
<sequence length="205" mass="24461">MTVVFLRMYPDFWQHMLRYTNQMEDMCSFAQISRYFYRVTSIDFQKLCYKNMICRFKGETWATAFSNNGTLVDLLNQKEYQVETIKLPEDVHISTADVFGYRKYVGFVNPRREFVVIRNETGKMDIIFQSQFSDCKIWLCDDIDHVRRSQRTDNQIYDINTKKLIFEGYGYMRQVGIDGILFSMLGRNNYISLFDDLSAERIIFS</sequence>
<gene>
    <name evidence="1" type="ORF">BOKJ2_LOCUS11485</name>
</gene>
<organism evidence="1 2">
    <name type="scientific">Bursaphelenchus okinawaensis</name>
    <dbReference type="NCBI Taxonomy" id="465554"/>
    <lineage>
        <taxon>Eukaryota</taxon>
        <taxon>Metazoa</taxon>
        <taxon>Ecdysozoa</taxon>
        <taxon>Nematoda</taxon>
        <taxon>Chromadorea</taxon>
        <taxon>Rhabditida</taxon>
        <taxon>Tylenchina</taxon>
        <taxon>Tylenchomorpha</taxon>
        <taxon>Aphelenchoidea</taxon>
        <taxon>Aphelenchoididae</taxon>
        <taxon>Bursaphelenchus</taxon>
    </lineage>
</organism>
<accession>A0A811LAM0</accession>
<dbReference type="Proteomes" id="UP000614601">
    <property type="component" value="Unassembled WGS sequence"/>
</dbReference>